<keyword evidence="4" id="KW-1185">Reference proteome</keyword>
<organism evidence="3 4">
    <name type="scientific">Eschrichtius robustus</name>
    <name type="common">California gray whale</name>
    <name type="synonym">Eschrichtius gibbosus</name>
    <dbReference type="NCBI Taxonomy" id="9764"/>
    <lineage>
        <taxon>Eukaryota</taxon>
        <taxon>Metazoa</taxon>
        <taxon>Chordata</taxon>
        <taxon>Craniata</taxon>
        <taxon>Vertebrata</taxon>
        <taxon>Euteleostomi</taxon>
        <taxon>Mammalia</taxon>
        <taxon>Eutheria</taxon>
        <taxon>Laurasiatheria</taxon>
        <taxon>Artiodactyla</taxon>
        <taxon>Whippomorpha</taxon>
        <taxon>Cetacea</taxon>
        <taxon>Mysticeti</taxon>
        <taxon>Eschrichtiidae</taxon>
        <taxon>Eschrichtius</taxon>
    </lineage>
</organism>
<dbReference type="InterPro" id="IPR001849">
    <property type="entry name" value="PH_domain"/>
</dbReference>
<dbReference type="GO" id="GO:0005856">
    <property type="term" value="C:cytoskeleton"/>
    <property type="evidence" value="ECO:0007669"/>
    <property type="project" value="TreeGrafter"/>
</dbReference>
<dbReference type="GO" id="GO:0043065">
    <property type="term" value="P:positive regulation of apoptotic process"/>
    <property type="evidence" value="ECO:0007669"/>
    <property type="project" value="InterPro"/>
</dbReference>
<dbReference type="SUPFAM" id="SSF50729">
    <property type="entry name" value="PH domain-like"/>
    <property type="match status" value="2"/>
</dbReference>
<dbReference type="CDD" id="cd13323">
    <property type="entry name" value="PH_PLEKHN1"/>
    <property type="match status" value="1"/>
</dbReference>
<protein>
    <recommendedName>
        <fullName evidence="2">PH domain-containing protein</fullName>
    </recommendedName>
</protein>
<evidence type="ECO:0000313" key="3">
    <source>
        <dbReference type="EMBL" id="KAJ8780581.1"/>
    </source>
</evidence>
<evidence type="ECO:0000256" key="1">
    <source>
        <dbReference type="SAM" id="MobiDB-lite"/>
    </source>
</evidence>
<dbReference type="PANTHER" id="PTHR46882:SF1">
    <property type="entry name" value="PLECKSTRIN HOMOLOGY DOMAIN-CONTAINING FAMILY N MEMBER 1"/>
    <property type="match status" value="1"/>
</dbReference>
<dbReference type="AlphaFoldDB" id="A0AB34GJY2"/>
<comment type="caution">
    <text evidence="3">The sequence shown here is derived from an EMBL/GenBank/DDBJ whole genome shotgun (WGS) entry which is preliminary data.</text>
</comment>
<dbReference type="InterPro" id="IPR037839">
    <property type="entry name" value="PLEKHN1_PH"/>
</dbReference>
<dbReference type="GO" id="GO:0070300">
    <property type="term" value="F:phosphatidic acid binding"/>
    <property type="evidence" value="ECO:0007669"/>
    <property type="project" value="TreeGrafter"/>
</dbReference>
<dbReference type="Gene3D" id="2.30.29.30">
    <property type="entry name" value="Pleckstrin-homology domain (PH domain)/Phosphotyrosine-binding domain (PTB)"/>
    <property type="match status" value="2"/>
</dbReference>
<feature type="domain" description="PH" evidence="2">
    <location>
        <begin position="90"/>
        <end position="232"/>
    </location>
</feature>
<dbReference type="GO" id="GO:0031966">
    <property type="term" value="C:mitochondrial membrane"/>
    <property type="evidence" value="ECO:0007669"/>
    <property type="project" value="TreeGrafter"/>
</dbReference>
<evidence type="ECO:0000313" key="4">
    <source>
        <dbReference type="Proteomes" id="UP001159641"/>
    </source>
</evidence>
<dbReference type="GO" id="GO:1901981">
    <property type="term" value="F:phosphatidylinositol phosphate binding"/>
    <property type="evidence" value="ECO:0007669"/>
    <property type="project" value="TreeGrafter"/>
</dbReference>
<dbReference type="PANTHER" id="PTHR46882">
    <property type="entry name" value="PLECKSTRIN HOMOLOGY DOMAIN-CONTAINING FAMILY N MEMBER 1"/>
    <property type="match status" value="1"/>
</dbReference>
<dbReference type="SMART" id="SM00233">
    <property type="entry name" value="PH"/>
    <property type="match status" value="2"/>
</dbReference>
<reference evidence="3 4" key="1">
    <citation type="submission" date="2022-11" db="EMBL/GenBank/DDBJ databases">
        <title>Whole genome sequence of Eschrichtius robustus ER-17-0199.</title>
        <authorList>
            <person name="Bruniche-Olsen A."/>
            <person name="Black A.N."/>
            <person name="Fields C.J."/>
            <person name="Walden K."/>
            <person name="Dewoody J.A."/>
        </authorList>
    </citation>
    <scope>NUCLEOTIDE SEQUENCE [LARGE SCALE GENOMIC DNA]</scope>
    <source>
        <strain evidence="3">ER-17-0199</strain>
        <tissue evidence="3">Blubber</tissue>
    </source>
</reference>
<feature type="region of interest" description="Disordered" evidence="1">
    <location>
        <begin position="397"/>
        <end position="538"/>
    </location>
</feature>
<dbReference type="GO" id="GO:0061158">
    <property type="term" value="P:3'-UTR-mediated mRNA destabilization"/>
    <property type="evidence" value="ECO:0007669"/>
    <property type="project" value="TreeGrafter"/>
</dbReference>
<dbReference type="InterPro" id="IPR042835">
    <property type="entry name" value="PLEKHN1"/>
</dbReference>
<dbReference type="Proteomes" id="UP001159641">
    <property type="component" value="Unassembled WGS sequence"/>
</dbReference>
<feature type="region of interest" description="Disordered" evidence="1">
    <location>
        <begin position="635"/>
        <end position="655"/>
    </location>
</feature>
<proteinExistence type="predicted"/>
<feature type="compositionally biased region" description="Low complexity" evidence="1">
    <location>
        <begin position="421"/>
        <end position="430"/>
    </location>
</feature>
<feature type="compositionally biased region" description="Basic residues" evidence="1">
    <location>
        <begin position="598"/>
        <end position="609"/>
    </location>
</feature>
<dbReference type="InterPro" id="IPR011993">
    <property type="entry name" value="PH-like_dom_sf"/>
</dbReference>
<feature type="region of interest" description="Disordered" evidence="1">
    <location>
        <begin position="594"/>
        <end position="622"/>
    </location>
</feature>
<feature type="compositionally biased region" description="Basic and acidic residues" evidence="1">
    <location>
        <begin position="505"/>
        <end position="522"/>
    </location>
</feature>
<dbReference type="GO" id="GO:0001666">
    <property type="term" value="P:response to hypoxia"/>
    <property type="evidence" value="ECO:0007669"/>
    <property type="project" value="TreeGrafter"/>
</dbReference>
<accession>A0AB34GJY2</accession>
<dbReference type="GO" id="GO:1901612">
    <property type="term" value="F:cardiolipin binding"/>
    <property type="evidence" value="ECO:0007669"/>
    <property type="project" value="InterPro"/>
</dbReference>
<sequence>MGNSHCVPQAPRRLRASFSRKPSLKGNREDSARKLVGLFGTEASPDGDTTADKIFRYIPGTNIPTLESQQENLEQPFLSVFKAGQRTAPVRSLGKVVHYTKVQLRFQHSQDISDCYLELFPSHLYFQAHSSEGLIFQVRGSGQREELGEGERAAPWEARGPVLLGVPQPFPPAVLWQGLLPLMELSVCPLEGSREHAFQITGPLPAPLLVLCPSQAELDRWLYHLEKQIALVGGVPRCHPAPPQVSAGNPTPLSTPTLLLLPLTPFYQGPPENELPWTLQHRLTPLRTASGLQVVGTAVCASRVKLQHLPSQEQWDRLLVLYPTSLAIFSEEADGLCFKGELPLSAIHINLEERDKQIRSFLIEGRLINTIRVVCASYEDYGHWLLCLQTVCRGDRASPPPGPESFPGLRAPPQVVGSGRGSLSSDGRTSWDSGCPAAASSRSTPESAAGCPARPAPEQASPGCTSVGGHKAKLRRAGSNRSPRSKAQGEGPGPAIPLHLNLTKLRLEDGPEAPDHSLERPHSPLYADPYTPPATSHRRVTDIQDLDKFLSAMQSSLGPEPSNPFPLVPVSVPVSDPSSGLSGPHLLSEKGVLQARASQRHRGSIKGRGSRPPGSPQLGPSLRLVIGVPRSLLRGKLRPNPRHLPQTAAPQGATTVSGTKLCHLPTSGGLEHLRLKAGSSSGSDGHQEAASRDHLPASTLQEGLKQGLGLFSGATGTQYRVRV</sequence>
<feature type="domain" description="PH" evidence="2">
    <location>
        <begin position="298"/>
        <end position="395"/>
    </location>
</feature>
<name>A0AB34GJY2_ESCRO</name>
<gene>
    <name evidence="3" type="ORF">J1605_000624</name>
</gene>
<dbReference type="GO" id="GO:0001786">
    <property type="term" value="F:phosphatidylserine binding"/>
    <property type="evidence" value="ECO:0007669"/>
    <property type="project" value="TreeGrafter"/>
</dbReference>
<evidence type="ECO:0000259" key="2">
    <source>
        <dbReference type="SMART" id="SM00233"/>
    </source>
</evidence>
<dbReference type="EMBL" id="JAIQCJ010002152">
    <property type="protein sequence ID" value="KAJ8780581.1"/>
    <property type="molecule type" value="Genomic_DNA"/>
</dbReference>